<dbReference type="Proteomes" id="UP001596105">
    <property type="component" value="Unassembled WGS sequence"/>
</dbReference>
<name>A0ABW0LNR5_9BACL</name>
<protein>
    <submittedName>
        <fullName evidence="2">Uncharacterized protein</fullName>
    </submittedName>
</protein>
<keyword evidence="3" id="KW-1185">Reference proteome</keyword>
<keyword evidence="1" id="KW-0472">Membrane</keyword>
<feature type="transmembrane region" description="Helical" evidence="1">
    <location>
        <begin position="21"/>
        <end position="42"/>
    </location>
</feature>
<reference evidence="3" key="1">
    <citation type="journal article" date="2019" name="Int. J. Syst. Evol. Microbiol.">
        <title>The Global Catalogue of Microorganisms (GCM) 10K type strain sequencing project: providing services to taxonomists for standard genome sequencing and annotation.</title>
        <authorList>
            <consortium name="The Broad Institute Genomics Platform"/>
            <consortium name="The Broad Institute Genome Sequencing Center for Infectious Disease"/>
            <person name="Wu L."/>
            <person name="Ma J."/>
        </authorList>
    </citation>
    <scope>NUCLEOTIDE SEQUENCE [LARGE SCALE GENOMIC DNA]</scope>
    <source>
        <strain evidence="3">CCUG 57113</strain>
    </source>
</reference>
<evidence type="ECO:0000313" key="3">
    <source>
        <dbReference type="Proteomes" id="UP001596105"/>
    </source>
</evidence>
<evidence type="ECO:0000256" key="1">
    <source>
        <dbReference type="SAM" id="Phobius"/>
    </source>
</evidence>
<sequence>MDLWLKGFIIGLLKRTVTANALRLINYGSAIVLFAFGAYSFYRFLSEIGG</sequence>
<gene>
    <name evidence="2" type="ORF">ACFPPD_02350</name>
</gene>
<proteinExistence type="predicted"/>
<dbReference type="RefSeq" id="WP_209742735.1">
    <property type="nucleotide sequence ID" value="NZ_JBHSMH010000005.1"/>
</dbReference>
<dbReference type="EMBL" id="JBHSMH010000005">
    <property type="protein sequence ID" value="MFC5467540.1"/>
    <property type="molecule type" value="Genomic_DNA"/>
</dbReference>
<keyword evidence="1" id="KW-1133">Transmembrane helix</keyword>
<organism evidence="2 3">
    <name type="scientific">Cohnella suwonensis</name>
    <dbReference type="NCBI Taxonomy" id="696072"/>
    <lineage>
        <taxon>Bacteria</taxon>
        <taxon>Bacillati</taxon>
        <taxon>Bacillota</taxon>
        <taxon>Bacilli</taxon>
        <taxon>Bacillales</taxon>
        <taxon>Paenibacillaceae</taxon>
        <taxon>Cohnella</taxon>
    </lineage>
</organism>
<keyword evidence="1" id="KW-0812">Transmembrane</keyword>
<accession>A0ABW0LNR5</accession>
<comment type="caution">
    <text evidence="2">The sequence shown here is derived from an EMBL/GenBank/DDBJ whole genome shotgun (WGS) entry which is preliminary data.</text>
</comment>
<evidence type="ECO:0000313" key="2">
    <source>
        <dbReference type="EMBL" id="MFC5467540.1"/>
    </source>
</evidence>